<dbReference type="AlphaFoldDB" id="A0A426YD69"/>
<organism evidence="1 2">
    <name type="scientific">Ensete ventricosum</name>
    <name type="common">Abyssinian banana</name>
    <name type="synonym">Musa ensete</name>
    <dbReference type="NCBI Taxonomy" id="4639"/>
    <lineage>
        <taxon>Eukaryota</taxon>
        <taxon>Viridiplantae</taxon>
        <taxon>Streptophyta</taxon>
        <taxon>Embryophyta</taxon>
        <taxon>Tracheophyta</taxon>
        <taxon>Spermatophyta</taxon>
        <taxon>Magnoliopsida</taxon>
        <taxon>Liliopsida</taxon>
        <taxon>Zingiberales</taxon>
        <taxon>Musaceae</taxon>
        <taxon>Ensete</taxon>
    </lineage>
</organism>
<dbReference type="Proteomes" id="UP000287651">
    <property type="component" value="Unassembled WGS sequence"/>
</dbReference>
<accession>A0A426YD69</accession>
<gene>
    <name evidence="1" type="ORF">B296_00048396</name>
</gene>
<comment type="caution">
    <text evidence="1">The sequence shown here is derived from an EMBL/GenBank/DDBJ whole genome shotgun (WGS) entry which is preliminary data.</text>
</comment>
<evidence type="ECO:0000313" key="1">
    <source>
        <dbReference type="EMBL" id="RRT49636.1"/>
    </source>
</evidence>
<dbReference type="EMBL" id="AMZH03013223">
    <property type="protein sequence ID" value="RRT49636.1"/>
    <property type="molecule type" value="Genomic_DNA"/>
</dbReference>
<reference evidence="1 2" key="1">
    <citation type="journal article" date="2014" name="Agronomy (Basel)">
        <title>A Draft Genome Sequence for Ensete ventricosum, the Drought-Tolerant Tree Against Hunger.</title>
        <authorList>
            <person name="Harrison J."/>
            <person name="Moore K.A."/>
            <person name="Paszkiewicz K."/>
            <person name="Jones T."/>
            <person name="Grant M."/>
            <person name="Ambacheew D."/>
            <person name="Muzemil S."/>
            <person name="Studholme D.J."/>
        </authorList>
    </citation>
    <scope>NUCLEOTIDE SEQUENCE [LARGE SCALE GENOMIC DNA]</scope>
</reference>
<sequence>MAHDSGQSPSTWWLLDCVDYHLTSPDIPNQGSHQSHRRLYPRLSVPLTGTVEDGGGTV</sequence>
<protein>
    <submittedName>
        <fullName evidence="1">Uncharacterized protein</fullName>
    </submittedName>
</protein>
<name>A0A426YD69_ENSVE</name>
<proteinExistence type="predicted"/>
<evidence type="ECO:0000313" key="2">
    <source>
        <dbReference type="Proteomes" id="UP000287651"/>
    </source>
</evidence>